<comment type="pathway">
    <text evidence="4 12">Purine metabolism; AMP biosynthesis via salvage pathway; AMP from adenine: step 1/1.</text>
</comment>
<evidence type="ECO:0000313" key="15">
    <source>
        <dbReference type="Proteomes" id="UP001144204"/>
    </source>
</evidence>
<dbReference type="NCBIfam" id="NF002636">
    <property type="entry name" value="PRK02304.1-5"/>
    <property type="match status" value="1"/>
</dbReference>
<dbReference type="NCBIfam" id="NF002634">
    <property type="entry name" value="PRK02304.1-3"/>
    <property type="match status" value="1"/>
</dbReference>
<dbReference type="GO" id="GO:0006168">
    <property type="term" value="P:adenine salvage"/>
    <property type="evidence" value="ECO:0007669"/>
    <property type="project" value="InterPro"/>
</dbReference>
<dbReference type="HAMAP" id="MF_00004">
    <property type="entry name" value="Aden_phosphoribosyltr"/>
    <property type="match status" value="1"/>
</dbReference>
<dbReference type="RefSeq" id="WP_286136431.1">
    <property type="nucleotide sequence ID" value="NZ_BRPL01000002.1"/>
</dbReference>
<evidence type="ECO:0000259" key="13">
    <source>
        <dbReference type="Pfam" id="PF00156"/>
    </source>
</evidence>
<dbReference type="Gene3D" id="3.40.50.2020">
    <property type="match status" value="1"/>
</dbReference>
<dbReference type="InterPro" id="IPR029057">
    <property type="entry name" value="PRTase-like"/>
</dbReference>
<evidence type="ECO:0000256" key="7">
    <source>
        <dbReference type="ARBA" id="ARBA00011893"/>
    </source>
</evidence>
<dbReference type="InterPro" id="IPR000836">
    <property type="entry name" value="PRTase_dom"/>
</dbReference>
<gene>
    <name evidence="14" type="primary">apt_2</name>
    <name evidence="12" type="synonym">apt</name>
    <name evidence="14" type="ORF">WR164_09490</name>
</gene>
<keyword evidence="11 12" id="KW-0660">Purine salvage</keyword>
<feature type="domain" description="Phosphoribosyltransferase" evidence="13">
    <location>
        <begin position="35"/>
        <end position="167"/>
    </location>
</feature>
<dbReference type="PANTHER" id="PTHR32315">
    <property type="entry name" value="ADENINE PHOSPHORIBOSYLTRANSFERASE"/>
    <property type="match status" value="1"/>
</dbReference>
<evidence type="ECO:0000256" key="11">
    <source>
        <dbReference type="ARBA" id="ARBA00022726"/>
    </source>
</evidence>
<keyword evidence="15" id="KW-1185">Reference proteome</keyword>
<comment type="subcellular location">
    <subcellularLocation>
        <location evidence="3 12">Cytoplasm</location>
    </subcellularLocation>
</comment>
<dbReference type="EC" id="2.4.2.7" evidence="7 12"/>
<evidence type="ECO:0000256" key="12">
    <source>
        <dbReference type="HAMAP-Rule" id="MF_00004"/>
    </source>
</evidence>
<dbReference type="GO" id="GO:0044209">
    <property type="term" value="P:AMP salvage"/>
    <property type="evidence" value="ECO:0007669"/>
    <property type="project" value="UniProtKB-UniRule"/>
</dbReference>
<proteinExistence type="inferred from homology"/>
<evidence type="ECO:0000256" key="9">
    <source>
        <dbReference type="ARBA" id="ARBA00022676"/>
    </source>
</evidence>
<dbReference type="InterPro" id="IPR005764">
    <property type="entry name" value="Ade_phspho_trans"/>
</dbReference>
<reference evidence="14" key="1">
    <citation type="submission" date="2022-07" db="EMBL/GenBank/DDBJ databases">
        <authorList>
            <person name="Kouya T."/>
            <person name="Ishiyama Y."/>
        </authorList>
    </citation>
    <scope>NUCLEOTIDE SEQUENCE</scope>
    <source>
        <strain evidence="14">WR16-4</strain>
    </source>
</reference>
<dbReference type="NCBIfam" id="TIGR01090">
    <property type="entry name" value="apt"/>
    <property type="match status" value="1"/>
</dbReference>
<dbReference type="FunFam" id="3.40.50.2020:FF:000004">
    <property type="entry name" value="Adenine phosphoribosyltransferase"/>
    <property type="match status" value="1"/>
</dbReference>
<name>A0A9W6ESN4_9LACO</name>
<dbReference type="PANTHER" id="PTHR32315:SF3">
    <property type="entry name" value="ADENINE PHOSPHORIBOSYLTRANSFERASE"/>
    <property type="match status" value="1"/>
</dbReference>
<dbReference type="GO" id="GO:0006166">
    <property type="term" value="P:purine ribonucleoside salvage"/>
    <property type="evidence" value="ECO:0007669"/>
    <property type="project" value="UniProtKB-UniRule"/>
</dbReference>
<evidence type="ECO:0000256" key="4">
    <source>
        <dbReference type="ARBA" id="ARBA00004659"/>
    </source>
</evidence>
<organism evidence="14 15">
    <name type="scientific">Philodulcilactobacillus myokoensis</name>
    <dbReference type="NCBI Taxonomy" id="2929573"/>
    <lineage>
        <taxon>Bacteria</taxon>
        <taxon>Bacillati</taxon>
        <taxon>Bacillota</taxon>
        <taxon>Bacilli</taxon>
        <taxon>Lactobacillales</taxon>
        <taxon>Lactobacillaceae</taxon>
        <taxon>Philodulcilactobacillus</taxon>
    </lineage>
</organism>
<evidence type="ECO:0000256" key="10">
    <source>
        <dbReference type="ARBA" id="ARBA00022679"/>
    </source>
</evidence>
<evidence type="ECO:0000256" key="8">
    <source>
        <dbReference type="ARBA" id="ARBA00022490"/>
    </source>
</evidence>
<keyword evidence="10 12" id="KW-0808">Transferase</keyword>
<evidence type="ECO:0000256" key="6">
    <source>
        <dbReference type="ARBA" id="ARBA00011738"/>
    </source>
</evidence>
<comment type="caution">
    <text evidence="14">The sequence shown here is derived from an EMBL/GenBank/DDBJ whole genome shotgun (WGS) entry which is preliminary data.</text>
</comment>
<dbReference type="AlphaFoldDB" id="A0A9W6ESN4"/>
<dbReference type="Proteomes" id="UP001144204">
    <property type="component" value="Unassembled WGS sequence"/>
</dbReference>
<dbReference type="Pfam" id="PF00156">
    <property type="entry name" value="Pribosyltran"/>
    <property type="match status" value="1"/>
</dbReference>
<dbReference type="GO" id="GO:0016208">
    <property type="term" value="F:AMP binding"/>
    <property type="evidence" value="ECO:0007669"/>
    <property type="project" value="TreeGrafter"/>
</dbReference>
<dbReference type="GO" id="GO:0005737">
    <property type="term" value="C:cytoplasm"/>
    <property type="evidence" value="ECO:0007669"/>
    <property type="project" value="UniProtKB-SubCell"/>
</dbReference>
<keyword evidence="8 12" id="KW-0963">Cytoplasm</keyword>
<evidence type="ECO:0000256" key="3">
    <source>
        <dbReference type="ARBA" id="ARBA00004496"/>
    </source>
</evidence>
<dbReference type="NCBIfam" id="NF002633">
    <property type="entry name" value="PRK02304.1-2"/>
    <property type="match status" value="1"/>
</dbReference>
<comment type="subunit">
    <text evidence="6 12">Homodimer.</text>
</comment>
<dbReference type="EMBL" id="BRPL01000002">
    <property type="protein sequence ID" value="GLB46970.1"/>
    <property type="molecule type" value="Genomic_DNA"/>
</dbReference>
<dbReference type="GO" id="GO:0002055">
    <property type="term" value="F:adenine binding"/>
    <property type="evidence" value="ECO:0007669"/>
    <property type="project" value="TreeGrafter"/>
</dbReference>
<evidence type="ECO:0000256" key="2">
    <source>
        <dbReference type="ARBA" id="ARBA00003968"/>
    </source>
</evidence>
<dbReference type="CDD" id="cd06223">
    <property type="entry name" value="PRTases_typeI"/>
    <property type="match status" value="1"/>
</dbReference>
<comment type="catalytic activity">
    <reaction evidence="1 12">
        <text>AMP + diphosphate = 5-phospho-alpha-D-ribose 1-diphosphate + adenine</text>
        <dbReference type="Rhea" id="RHEA:16609"/>
        <dbReference type="ChEBI" id="CHEBI:16708"/>
        <dbReference type="ChEBI" id="CHEBI:33019"/>
        <dbReference type="ChEBI" id="CHEBI:58017"/>
        <dbReference type="ChEBI" id="CHEBI:456215"/>
        <dbReference type="EC" id="2.4.2.7"/>
    </reaction>
</comment>
<dbReference type="InterPro" id="IPR050054">
    <property type="entry name" value="UPRTase/APRTase"/>
</dbReference>
<comment type="function">
    <text evidence="2 12">Catalyzes a salvage reaction resulting in the formation of AMP, that is energically less costly than de novo synthesis.</text>
</comment>
<evidence type="ECO:0000256" key="5">
    <source>
        <dbReference type="ARBA" id="ARBA00008391"/>
    </source>
</evidence>
<evidence type="ECO:0000256" key="1">
    <source>
        <dbReference type="ARBA" id="ARBA00000868"/>
    </source>
</evidence>
<keyword evidence="9 12" id="KW-0328">Glycosyltransferase</keyword>
<sequence>MAFNFDKYIATYPDFPKKGILFRDITPLTENGNAFRQTVNKIADFVKSKNADLVVAPEARGFIIGCPVAYKLGIGFSPARKEGKLPGKKVSASYGLEYGKSTLYMNQSAVKPGQKVVVIDDLLATGGTIGATIKMVKELGGKVVGAAFIIELSELNGRNKMNDCDVLSLVKY</sequence>
<dbReference type="SUPFAM" id="SSF53271">
    <property type="entry name" value="PRTase-like"/>
    <property type="match status" value="1"/>
</dbReference>
<dbReference type="GO" id="GO:0003999">
    <property type="term" value="F:adenine phosphoribosyltransferase activity"/>
    <property type="evidence" value="ECO:0007669"/>
    <property type="project" value="UniProtKB-UniRule"/>
</dbReference>
<protein>
    <recommendedName>
        <fullName evidence="7 12">Adenine phosphoribosyltransferase</fullName>
        <shortName evidence="12">APRT</shortName>
        <ecNumber evidence="7 12">2.4.2.7</ecNumber>
    </recommendedName>
</protein>
<reference evidence="14" key="2">
    <citation type="journal article" date="2023" name="PLoS ONE">
        <title>Philodulcilactobacillus myokoensis gen. nov., sp. nov., a fructophilic, acidophilic, and agar-phobic lactic acid bacterium isolated from fermented vegetable extracts.</title>
        <authorList>
            <person name="Kouya T."/>
            <person name="Ishiyama Y."/>
            <person name="Ohashi S."/>
            <person name="Kumakubo R."/>
            <person name="Yamazaki T."/>
            <person name="Otaki T."/>
        </authorList>
    </citation>
    <scope>NUCLEOTIDE SEQUENCE</scope>
    <source>
        <strain evidence="14">WR16-4</strain>
    </source>
</reference>
<comment type="similarity">
    <text evidence="5 12">Belongs to the purine/pyrimidine phosphoribosyltransferase family.</text>
</comment>
<accession>A0A9W6ESN4</accession>
<evidence type="ECO:0000313" key="14">
    <source>
        <dbReference type="EMBL" id="GLB46970.1"/>
    </source>
</evidence>